<evidence type="ECO:0000256" key="10">
    <source>
        <dbReference type="ARBA" id="ARBA00022989"/>
    </source>
</evidence>
<evidence type="ECO:0000256" key="6">
    <source>
        <dbReference type="ARBA" id="ARBA00022692"/>
    </source>
</evidence>
<gene>
    <name evidence="19" type="ORF">VPAL9027_01489</name>
</gene>
<evidence type="ECO:0000256" key="7">
    <source>
        <dbReference type="ARBA" id="ARBA00022741"/>
    </source>
</evidence>
<feature type="transmembrane region" description="Helical" evidence="15">
    <location>
        <begin position="44"/>
        <end position="63"/>
    </location>
</feature>
<accession>A0A1R4B3P6</accession>
<keyword evidence="6 15" id="KW-0812">Transmembrane</keyword>
<dbReference type="PANTHER" id="PTHR32309:SF32">
    <property type="entry name" value="TYROSINE-PROTEIN KINASE ETK-RELATED"/>
    <property type="match status" value="1"/>
</dbReference>
<dbReference type="STRING" id="1918946.VPAL9027_01489"/>
<keyword evidence="5 19" id="KW-0808">Transferase</keyword>
<dbReference type="Pfam" id="PF13614">
    <property type="entry name" value="AAA_31"/>
    <property type="match status" value="1"/>
</dbReference>
<evidence type="ECO:0000256" key="14">
    <source>
        <dbReference type="SAM" id="Coils"/>
    </source>
</evidence>
<dbReference type="InterPro" id="IPR005702">
    <property type="entry name" value="Wzc-like_C"/>
</dbReference>
<dbReference type="Gene3D" id="3.40.50.300">
    <property type="entry name" value="P-loop containing nucleotide triphosphate hydrolases"/>
    <property type="match status" value="1"/>
</dbReference>
<evidence type="ECO:0000256" key="5">
    <source>
        <dbReference type="ARBA" id="ARBA00022679"/>
    </source>
</evidence>
<dbReference type="InterPro" id="IPR032807">
    <property type="entry name" value="GNVR"/>
</dbReference>
<evidence type="ECO:0000256" key="12">
    <source>
        <dbReference type="ARBA" id="ARBA00023137"/>
    </source>
</evidence>
<keyword evidence="7" id="KW-0547">Nucleotide-binding</keyword>
<keyword evidence="20" id="KW-1185">Reference proteome</keyword>
<dbReference type="GO" id="GO:0005886">
    <property type="term" value="C:plasma membrane"/>
    <property type="evidence" value="ECO:0007669"/>
    <property type="project" value="UniProtKB-SubCell"/>
</dbReference>
<reference evidence="19 20" key="1">
    <citation type="submission" date="2017-02" db="EMBL/GenBank/DDBJ databases">
        <authorList>
            <person name="Peterson S.W."/>
        </authorList>
    </citation>
    <scope>NUCLEOTIDE SEQUENCE [LARGE SCALE GENOMIC DNA]</scope>
    <source>
        <strain evidence="19 20">CECT 9027</strain>
    </source>
</reference>
<dbReference type="GO" id="GO:0004713">
    <property type="term" value="F:protein tyrosine kinase activity"/>
    <property type="evidence" value="ECO:0007669"/>
    <property type="project" value="UniProtKB-KW"/>
</dbReference>
<comment type="catalytic activity">
    <reaction evidence="13">
        <text>L-tyrosyl-[protein] + ATP = O-phospho-L-tyrosyl-[protein] + ADP + H(+)</text>
        <dbReference type="Rhea" id="RHEA:10596"/>
        <dbReference type="Rhea" id="RHEA-COMP:10136"/>
        <dbReference type="Rhea" id="RHEA-COMP:20101"/>
        <dbReference type="ChEBI" id="CHEBI:15378"/>
        <dbReference type="ChEBI" id="CHEBI:30616"/>
        <dbReference type="ChEBI" id="CHEBI:46858"/>
        <dbReference type="ChEBI" id="CHEBI:61978"/>
        <dbReference type="ChEBI" id="CHEBI:456216"/>
    </reaction>
</comment>
<keyword evidence="14" id="KW-0175">Coiled coil</keyword>
<keyword evidence="4" id="KW-0997">Cell inner membrane</keyword>
<dbReference type="EC" id="2.7.10.-" evidence="19"/>
<dbReference type="InterPro" id="IPR003856">
    <property type="entry name" value="LPS_length_determ_N"/>
</dbReference>
<protein>
    <submittedName>
        <fullName evidence="19">Putative tyrosine-protein kinase in cps region</fullName>
        <ecNumber evidence="19">2.7.10.-</ecNumber>
    </submittedName>
</protein>
<feature type="transmembrane region" description="Helical" evidence="15">
    <location>
        <begin position="444"/>
        <end position="464"/>
    </location>
</feature>
<dbReference type="NCBIfam" id="TIGR01007">
    <property type="entry name" value="eps_fam"/>
    <property type="match status" value="1"/>
</dbReference>
<sequence length="733" mass="81362">MLGEPNFNTTIKIMTDSRSKAVSSTDKDEIDLGQLFGTLLDGKWVIVIVTCLFMLIGVAYALLATPIYQSDALIQVEQKSSGGFSSVVSENLGDMFSSESTADTEIELIRSRMVLGGTVDKFNLTTVVKPNYIPVIGKGWARLTDDEQKIKVTQFDIADSYQHEPHEYHIQVINGKQGTYQLVDDNAQVLLKGRVGATSAGHGFVLKVSDIQADDGFEFSIVKRNRIDAVQWLKTHLSAEEQGKQTGIIRLSFTSDNADFSEALLDNISQRYFLQNVERDSAEAEQSIHFLKEKLPQLKAKLIESENKLNDYRKKRESVDLTMEAESTLKVMVNLDAQLNQLTFKEAEISQKYTKDHPAYKSLLDKRQTLLGEKAKLNKKIENLPETQKRILSLQRDVQVNQQIYVQLLNKVEELNVVKAGTVGNVRIIDHAQTFSDPVKPKKLLVVLICTILGGLMSVAYVLLRAAMHKGIETPDQIEELGLSVYASVPKSELQMNLAEKLKRLRSNTKEMNLLAELNPADLSIEALRGLRTSLHFAMMEANNNILMISGPAPGIGKSFVSTNFAAVYAKTGQRVLLIDADMRKGYLQQALGLSNDNGLSDYLSGKIETEVLVKNTAIENLDVITRGQVPPNPSELLMHKRLDELLGWASGQYDLVIVDTPPVLAVTDASIVGAKAGTTLMVTRFGVNTAKEIEVARARFEQSGIEVKGVIFNAIEKKASSHYGYGYYNYSY</sequence>
<evidence type="ECO:0000256" key="4">
    <source>
        <dbReference type="ARBA" id="ARBA00022519"/>
    </source>
</evidence>
<dbReference type="SUPFAM" id="SSF52540">
    <property type="entry name" value="P-loop containing nucleoside triphosphate hydrolases"/>
    <property type="match status" value="1"/>
</dbReference>
<dbReference type="InterPro" id="IPR027417">
    <property type="entry name" value="P-loop_NTPase"/>
</dbReference>
<evidence type="ECO:0000256" key="1">
    <source>
        <dbReference type="ARBA" id="ARBA00004429"/>
    </source>
</evidence>
<feature type="coiled-coil region" evidence="14">
    <location>
        <begin position="274"/>
        <end position="315"/>
    </location>
</feature>
<keyword evidence="9" id="KW-0067">ATP-binding</keyword>
<keyword evidence="10 15" id="KW-1133">Transmembrane helix</keyword>
<dbReference type="Proteomes" id="UP000189475">
    <property type="component" value="Unassembled WGS sequence"/>
</dbReference>
<evidence type="ECO:0000256" key="11">
    <source>
        <dbReference type="ARBA" id="ARBA00023136"/>
    </source>
</evidence>
<keyword evidence="11 15" id="KW-0472">Membrane</keyword>
<dbReference type="InterPro" id="IPR025669">
    <property type="entry name" value="AAA_dom"/>
</dbReference>
<feature type="domain" description="Tyrosine-protein kinase G-rich" evidence="18">
    <location>
        <begin position="386"/>
        <end position="467"/>
    </location>
</feature>
<keyword evidence="8 19" id="KW-0418">Kinase</keyword>
<organism evidence="19 20">
    <name type="scientific">Vibrio palustris</name>
    <dbReference type="NCBI Taxonomy" id="1918946"/>
    <lineage>
        <taxon>Bacteria</taxon>
        <taxon>Pseudomonadati</taxon>
        <taxon>Pseudomonadota</taxon>
        <taxon>Gammaproteobacteria</taxon>
        <taxon>Vibrionales</taxon>
        <taxon>Vibrionaceae</taxon>
        <taxon>Vibrio</taxon>
    </lineage>
</organism>
<evidence type="ECO:0000313" key="20">
    <source>
        <dbReference type="Proteomes" id="UP000189475"/>
    </source>
</evidence>
<evidence type="ECO:0000256" key="3">
    <source>
        <dbReference type="ARBA" id="ARBA00022475"/>
    </source>
</evidence>
<feature type="domain" description="AAA" evidence="17">
    <location>
        <begin position="554"/>
        <end position="669"/>
    </location>
</feature>
<keyword evidence="12" id="KW-0829">Tyrosine-protein kinase</keyword>
<evidence type="ECO:0000313" key="19">
    <source>
        <dbReference type="EMBL" id="SJL83521.1"/>
    </source>
</evidence>
<evidence type="ECO:0000256" key="13">
    <source>
        <dbReference type="ARBA" id="ARBA00053015"/>
    </source>
</evidence>
<evidence type="ECO:0000256" key="15">
    <source>
        <dbReference type="SAM" id="Phobius"/>
    </source>
</evidence>
<evidence type="ECO:0000259" key="18">
    <source>
        <dbReference type="Pfam" id="PF13807"/>
    </source>
</evidence>
<proteinExistence type="inferred from homology"/>
<feature type="domain" description="Polysaccharide chain length determinant N-terminal" evidence="16">
    <location>
        <begin position="28"/>
        <end position="121"/>
    </location>
</feature>
<evidence type="ECO:0000256" key="8">
    <source>
        <dbReference type="ARBA" id="ARBA00022777"/>
    </source>
</evidence>
<dbReference type="PANTHER" id="PTHR32309">
    <property type="entry name" value="TYROSINE-PROTEIN KINASE"/>
    <property type="match status" value="1"/>
</dbReference>
<name>A0A1R4B3P6_9VIBR</name>
<dbReference type="GO" id="GO:0042802">
    <property type="term" value="F:identical protein binding"/>
    <property type="evidence" value="ECO:0007669"/>
    <property type="project" value="UniProtKB-ARBA"/>
</dbReference>
<evidence type="ECO:0000259" key="17">
    <source>
        <dbReference type="Pfam" id="PF13614"/>
    </source>
</evidence>
<dbReference type="Pfam" id="PF23607">
    <property type="entry name" value="WZC_N"/>
    <property type="match status" value="1"/>
</dbReference>
<evidence type="ECO:0000256" key="2">
    <source>
        <dbReference type="ARBA" id="ARBA00008883"/>
    </source>
</evidence>
<keyword evidence="3" id="KW-1003">Cell membrane</keyword>
<dbReference type="FunFam" id="3.40.50.300:FF:000527">
    <property type="entry name" value="Tyrosine-protein kinase etk"/>
    <property type="match status" value="1"/>
</dbReference>
<evidence type="ECO:0000256" key="9">
    <source>
        <dbReference type="ARBA" id="ARBA00022840"/>
    </source>
</evidence>
<dbReference type="AlphaFoldDB" id="A0A1R4B3P6"/>
<evidence type="ECO:0000259" key="16">
    <source>
        <dbReference type="Pfam" id="PF02706"/>
    </source>
</evidence>
<dbReference type="CDD" id="cd05387">
    <property type="entry name" value="BY-kinase"/>
    <property type="match status" value="1"/>
</dbReference>
<dbReference type="Pfam" id="PF13807">
    <property type="entry name" value="GNVR"/>
    <property type="match status" value="1"/>
</dbReference>
<comment type="similarity">
    <text evidence="2">Belongs to the etk/wzc family.</text>
</comment>
<comment type="subcellular location">
    <subcellularLocation>
        <location evidence="1">Cell inner membrane</location>
        <topology evidence="1">Multi-pass membrane protein</topology>
    </subcellularLocation>
</comment>
<dbReference type="InterPro" id="IPR050445">
    <property type="entry name" value="Bact_polysacc_biosynth/exp"/>
</dbReference>
<dbReference type="Pfam" id="PF02706">
    <property type="entry name" value="Wzz"/>
    <property type="match status" value="1"/>
</dbReference>
<dbReference type="GO" id="GO:0005524">
    <property type="term" value="F:ATP binding"/>
    <property type="evidence" value="ECO:0007669"/>
    <property type="project" value="UniProtKB-KW"/>
</dbReference>
<dbReference type="EMBL" id="FUFT01000003">
    <property type="protein sequence ID" value="SJL83521.1"/>
    <property type="molecule type" value="Genomic_DNA"/>
</dbReference>